<comment type="caution">
    <text evidence="1">The sequence shown here is derived from an EMBL/GenBank/DDBJ whole genome shotgun (WGS) entry which is preliminary data.</text>
</comment>
<name>A0A433Q8X5_9FUNG</name>
<gene>
    <name evidence="1" type="ORF">BC938DRAFT_471047</name>
</gene>
<dbReference type="Proteomes" id="UP000274822">
    <property type="component" value="Unassembled WGS sequence"/>
</dbReference>
<reference evidence="1 2" key="1">
    <citation type="journal article" date="2018" name="New Phytol.">
        <title>Phylogenomics of Endogonaceae and evolution of mycorrhizas within Mucoromycota.</title>
        <authorList>
            <person name="Chang Y."/>
            <person name="Desiro A."/>
            <person name="Na H."/>
            <person name="Sandor L."/>
            <person name="Lipzen A."/>
            <person name="Clum A."/>
            <person name="Barry K."/>
            <person name="Grigoriev I.V."/>
            <person name="Martin F.M."/>
            <person name="Stajich J.E."/>
            <person name="Smith M.E."/>
            <person name="Bonito G."/>
            <person name="Spatafora J.W."/>
        </authorList>
    </citation>
    <scope>NUCLEOTIDE SEQUENCE [LARGE SCALE GENOMIC DNA]</scope>
    <source>
        <strain evidence="1 2">AD002</strain>
    </source>
</reference>
<accession>A0A433Q8X5</accession>
<protein>
    <submittedName>
        <fullName evidence="1">Uncharacterized protein</fullName>
    </submittedName>
</protein>
<dbReference type="AlphaFoldDB" id="A0A433Q8X5"/>
<evidence type="ECO:0000313" key="2">
    <source>
        <dbReference type="Proteomes" id="UP000274822"/>
    </source>
</evidence>
<proteinExistence type="predicted"/>
<dbReference type="EMBL" id="RBNJ01010965">
    <property type="protein sequence ID" value="RUS26226.1"/>
    <property type="molecule type" value="Genomic_DNA"/>
</dbReference>
<sequence>MDRMCHYRWHLVSIDVPSGSALSKHVASDLRLGHIDHLTPNNLSHHVCSNNLSPCLFQQPIPPVSVPTTYPTRVCSNNLSHPQVSQRGDVAESAANLLNGWARRFEAHGMRPRHPGAAQPSSLCDVAECRSCCWREPTSSDVRLKAYLIKGA</sequence>
<evidence type="ECO:0000313" key="1">
    <source>
        <dbReference type="EMBL" id="RUS26226.1"/>
    </source>
</evidence>
<keyword evidence="2" id="KW-1185">Reference proteome</keyword>
<organism evidence="1 2">
    <name type="scientific">Jimgerdemannia flammicorona</name>
    <dbReference type="NCBI Taxonomy" id="994334"/>
    <lineage>
        <taxon>Eukaryota</taxon>
        <taxon>Fungi</taxon>
        <taxon>Fungi incertae sedis</taxon>
        <taxon>Mucoromycota</taxon>
        <taxon>Mucoromycotina</taxon>
        <taxon>Endogonomycetes</taxon>
        <taxon>Endogonales</taxon>
        <taxon>Endogonaceae</taxon>
        <taxon>Jimgerdemannia</taxon>
    </lineage>
</organism>